<dbReference type="EMBL" id="CP074694">
    <property type="protein sequence ID" value="QVL31815.1"/>
    <property type="molecule type" value="Genomic_DNA"/>
</dbReference>
<evidence type="ECO:0000313" key="2">
    <source>
        <dbReference type="EMBL" id="QVL31815.1"/>
    </source>
</evidence>
<evidence type="ECO:0000313" key="3">
    <source>
        <dbReference type="Proteomes" id="UP000676194"/>
    </source>
</evidence>
<protein>
    <recommendedName>
        <fullName evidence="1">Aspartyl/glutamyl-tRNA(Asn/Gln) amidotransferase subunit C</fullName>
        <shortName evidence="1">Asp/Glu-ADT subunit C</shortName>
        <ecNumber evidence="1">6.3.5.-</ecNumber>
    </recommendedName>
</protein>
<dbReference type="KEGG" id="tsph:KIH39_23750"/>
<dbReference type="HAMAP" id="MF_00122">
    <property type="entry name" value="GatC"/>
    <property type="match status" value="1"/>
</dbReference>
<dbReference type="InterPro" id="IPR003837">
    <property type="entry name" value="GatC"/>
</dbReference>
<dbReference type="PANTHER" id="PTHR15004:SF0">
    <property type="entry name" value="GLUTAMYL-TRNA(GLN) AMIDOTRANSFERASE SUBUNIT C, MITOCHONDRIAL"/>
    <property type="match status" value="1"/>
</dbReference>
<evidence type="ECO:0000256" key="1">
    <source>
        <dbReference type="HAMAP-Rule" id="MF_00122"/>
    </source>
</evidence>
<reference evidence="2" key="1">
    <citation type="submission" date="2021-05" db="EMBL/GenBank/DDBJ databases">
        <title>Complete genome sequence of the cellulolytic planctomycete Telmatocola sphagniphila SP2T and characterization of the first cellulase from planctomycetes.</title>
        <authorList>
            <person name="Rakitin A.L."/>
            <person name="Beletsky A.V."/>
            <person name="Naumoff D.G."/>
            <person name="Kulichevskaya I.S."/>
            <person name="Mardanov A.V."/>
            <person name="Ravin N.V."/>
            <person name="Dedysh S.N."/>
        </authorList>
    </citation>
    <scope>NUCLEOTIDE SEQUENCE</scope>
    <source>
        <strain evidence="2">SP2T</strain>
    </source>
</reference>
<dbReference type="NCBIfam" id="TIGR00135">
    <property type="entry name" value="gatC"/>
    <property type="match status" value="1"/>
</dbReference>
<comment type="catalytic activity">
    <reaction evidence="1">
        <text>L-aspartyl-tRNA(Asn) + L-glutamine + ATP + H2O = L-asparaginyl-tRNA(Asn) + L-glutamate + ADP + phosphate + 2 H(+)</text>
        <dbReference type="Rhea" id="RHEA:14513"/>
        <dbReference type="Rhea" id="RHEA-COMP:9674"/>
        <dbReference type="Rhea" id="RHEA-COMP:9677"/>
        <dbReference type="ChEBI" id="CHEBI:15377"/>
        <dbReference type="ChEBI" id="CHEBI:15378"/>
        <dbReference type="ChEBI" id="CHEBI:29985"/>
        <dbReference type="ChEBI" id="CHEBI:30616"/>
        <dbReference type="ChEBI" id="CHEBI:43474"/>
        <dbReference type="ChEBI" id="CHEBI:58359"/>
        <dbReference type="ChEBI" id="CHEBI:78515"/>
        <dbReference type="ChEBI" id="CHEBI:78516"/>
        <dbReference type="ChEBI" id="CHEBI:456216"/>
    </reaction>
</comment>
<dbReference type="Proteomes" id="UP000676194">
    <property type="component" value="Chromosome"/>
</dbReference>
<dbReference type="GO" id="GO:0006450">
    <property type="term" value="P:regulation of translational fidelity"/>
    <property type="evidence" value="ECO:0007669"/>
    <property type="project" value="InterPro"/>
</dbReference>
<dbReference type="InterPro" id="IPR036113">
    <property type="entry name" value="Asp/Glu-ADT_sf_sub_c"/>
</dbReference>
<dbReference type="PANTHER" id="PTHR15004">
    <property type="entry name" value="GLUTAMYL-TRNA(GLN) AMIDOTRANSFERASE SUBUNIT C, MITOCHONDRIAL"/>
    <property type="match status" value="1"/>
</dbReference>
<accession>A0A8E6B438</accession>
<keyword evidence="1" id="KW-0648">Protein biosynthesis</keyword>
<keyword evidence="1" id="KW-0436">Ligase</keyword>
<dbReference type="GO" id="GO:0005524">
    <property type="term" value="F:ATP binding"/>
    <property type="evidence" value="ECO:0007669"/>
    <property type="project" value="UniProtKB-KW"/>
</dbReference>
<dbReference type="RefSeq" id="WP_213496139.1">
    <property type="nucleotide sequence ID" value="NZ_CP074694.1"/>
</dbReference>
<proteinExistence type="inferred from homology"/>
<dbReference type="GO" id="GO:0006412">
    <property type="term" value="P:translation"/>
    <property type="evidence" value="ECO:0007669"/>
    <property type="project" value="UniProtKB-UniRule"/>
</dbReference>
<comment type="similarity">
    <text evidence="1">Belongs to the GatC family.</text>
</comment>
<keyword evidence="3" id="KW-1185">Reference proteome</keyword>
<comment type="catalytic activity">
    <reaction evidence="1">
        <text>L-glutamyl-tRNA(Gln) + L-glutamine + ATP + H2O = L-glutaminyl-tRNA(Gln) + L-glutamate + ADP + phosphate + H(+)</text>
        <dbReference type="Rhea" id="RHEA:17521"/>
        <dbReference type="Rhea" id="RHEA-COMP:9681"/>
        <dbReference type="Rhea" id="RHEA-COMP:9684"/>
        <dbReference type="ChEBI" id="CHEBI:15377"/>
        <dbReference type="ChEBI" id="CHEBI:15378"/>
        <dbReference type="ChEBI" id="CHEBI:29985"/>
        <dbReference type="ChEBI" id="CHEBI:30616"/>
        <dbReference type="ChEBI" id="CHEBI:43474"/>
        <dbReference type="ChEBI" id="CHEBI:58359"/>
        <dbReference type="ChEBI" id="CHEBI:78520"/>
        <dbReference type="ChEBI" id="CHEBI:78521"/>
        <dbReference type="ChEBI" id="CHEBI:456216"/>
    </reaction>
</comment>
<keyword evidence="1" id="KW-0067">ATP-binding</keyword>
<comment type="subunit">
    <text evidence="1">Heterotrimer of A, B and C subunits.</text>
</comment>
<dbReference type="Gene3D" id="1.10.20.60">
    <property type="entry name" value="Glu-tRNAGln amidotransferase C subunit, N-terminal domain"/>
    <property type="match status" value="1"/>
</dbReference>
<dbReference type="EC" id="6.3.5.-" evidence="1"/>
<organism evidence="2 3">
    <name type="scientific">Telmatocola sphagniphila</name>
    <dbReference type="NCBI Taxonomy" id="1123043"/>
    <lineage>
        <taxon>Bacteria</taxon>
        <taxon>Pseudomonadati</taxon>
        <taxon>Planctomycetota</taxon>
        <taxon>Planctomycetia</taxon>
        <taxon>Gemmatales</taxon>
        <taxon>Gemmataceae</taxon>
    </lineage>
</organism>
<sequence length="100" mass="10982">MDLNEVRKVARLARLELSDADLNRMAQQLSNILAYVDQLKELNTDGIEPLAHPLPVQNVFREDVPGESLPVDLALANAPNRVGNFFGVPSVLDPADEPSH</sequence>
<dbReference type="GO" id="GO:0070681">
    <property type="term" value="P:glutaminyl-tRNAGln biosynthesis via transamidation"/>
    <property type="evidence" value="ECO:0007669"/>
    <property type="project" value="TreeGrafter"/>
</dbReference>
<dbReference type="AlphaFoldDB" id="A0A8E6B438"/>
<name>A0A8E6B438_9BACT</name>
<comment type="function">
    <text evidence="1">Allows the formation of correctly charged Asn-tRNA(Asn) or Gln-tRNA(Gln) through the transamidation of misacylated Asp-tRNA(Asn) or Glu-tRNA(Gln) in organisms which lack either or both of asparaginyl-tRNA or glutaminyl-tRNA synthetases. The reaction takes place in the presence of glutamine and ATP through an activated phospho-Asp-tRNA(Asn) or phospho-Glu-tRNA(Gln).</text>
</comment>
<dbReference type="Pfam" id="PF02686">
    <property type="entry name" value="GatC"/>
    <property type="match status" value="1"/>
</dbReference>
<dbReference type="GO" id="GO:0050567">
    <property type="term" value="F:glutaminyl-tRNA synthase (glutamine-hydrolyzing) activity"/>
    <property type="evidence" value="ECO:0007669"/>
    <property type="project" value="UniProtKB-UniRule"/>
</dbReference>
<gene>
    <name evidence="1 2" type="primary">gatC</name>
    <name evidence="2" type="ORF">KIH39_23750</name>
</gene>
<keyword evidence="1" id="KW-0547">Nucleotide-binding</keyword>
<dbReference type="SUPFAM" id="SSF141000">
    <property type="entry name" value="Glu-tRNAGln amidotransferase C subunit"/>
    <property type="match status" value="1"/>
</dbReference>